<organism evidence="2 3">
    <name type="scientific">Falsiroseomonas frigidaquae</name>
    <dbReference type="NCBI Taxonomy" id="487318"/>
    <lineage>
        <taxon>Bacteria</taxon>
        <taxon>Pseudomonadati</taxon>
        <taxon>Pseudomonadota</taxon>
        <taxon>Alphaproteobacteria</taxon>
        <taxon>Acetobacterales</taxon>
        <taxon>Roseomonadaceae</taxon>
        <taxon>Falsiroseomonas</taxon>
    </lineage>
</organism>
<gene>
    <name evidence="2" type="ORF">HB662_00480</name>
</gene>
<dbReference type="Proteomes" id="UP000765160">
    <property type="component" value="Unassembled WGS sequence"/>
</dbReference>
<accession>A0ABX1ESW9</accession>
<comment type="caution">
    <text evidence="2">The sequence shown here is derived from an EMBL/GenBank/DDBJ whole genome shotgun (WGS) entry which is preliminary data.</text>
</comment>
<protein>
    <submittedName>
        <fullName evidence="2">Capsular biosynthesis protein</fullName>
    </submittedName>
</protein>
<evidence type="ECO:0000256" key="1">
    <source>
        <dbReference type="SAM" id="MobiDB-lite"/>
    </source>
</evidence>
<feature type="region of interest" description="Disordered" evidence="1">
    <location>
        <begin position="1"/>
        <end position="26"/>
    </location>
</feature>
<reference evidence="2 3" key="1">
    <citation type="submission" date="2020-03" db="EMBL/GenBank/DDBJ databases">
        <title>Roseomonas selenitidurans sp. nov. isolated from soil.</title>
        <authorList>
            <person name="Liu H."/>
        </authorList>
    </citation>
    <scope>NUCLEOTIDE SEQUENCE [LARGE SCALE GENOMIC DNA]</scope>
    <source>
        <strain evidence="2 3">JCM 15073</strain>
    </source>
</reference>
<name>A0ABX1ESW9_9PROT</name>
<evidence type="ECO:0000313" key="3">
    <source>
        <dbReference type="Proteomes" id="UP000765160"/>
    </source>
</evidence>
<keyword evidence="3" id="KW-1185">Reference proteome</keyword>
<dbReference type="Pfam" id="PF05159">
    <property type="entry name" value="Capsule_synth"/>
    <property type="match status" value="1"/>
</dbReference>
<dbReference type="EMBL" id="JAAVTX010000001">
    <property type="protein sequence ID" value="NKE43233.1"/>
    <property type="molecule type" value="Genomic_DNA"/>
</dbReference>
<dbReference type="CDD" id="cd16441">
    <property type="entry name" value="beta_Kdo_transferase_KpsS"/>
    <property type="match status" value="1"/>
</dbReference>
<dbReference type="InterPro" id="IPR007833">
    <property type="entry name" value="Capsule_polysaccharide_synth"/>
</dbReference>
<sequence>MPPHPSHASPPDRTGETQARPRTGPRHFLFLQGPISPVFFEVAAGLAQLGHVVHRINLSLGDRLFWRQMPGVRPAVDYQGTQTAWPEFIADYLDKHGITDILLLGEQRAYHRAAIAAAHRRGVTVAVTDFGYFRPDWVTLERDGMGGDSHFPRDPGAIQALAQGLPPADLTERYRDDFRLQAQWDVAYHLANLAPWPFPRYVSHQLHHPIYTYLGIARRLLRRRAEHAEGLRALEAIGSAPFWLFAMQMETDFSVRAYSPYPDLDTPIAEVLDSFARMAPPEAQLLVKVHPLDPCVKRWGRRVNAMARRAGVQGRVHVAHHGPLDAMLLRGRGLITINSTVGLRALALGRPAKALGEAVWNVPGLAHQGPLDRFWAEAELPDLSLRDAFLAALQATTQLRGVFYGTEGRAAAVQAIVATLHADRVGPGLQAPARTSAEV</sequence>
<dbReference type="RefSeq" id="WP_168046087.1">
    <property type="nucleotide sequence ID" value="NZ_JAATJR010000001.1"/>
</dbReference>
<evidence type="ECO:0000313" key="2">
    <source>
        <dbReference type="EMBL" id="NKE43233.1"/>
    </source>
</evidence>
<proteinExistence type="predicted"/>